<dbReference type="InterPro" id="IPR028994">
    <property type="entry name" value="Integrin_alpha_N"/>
</dbReference>
<sequence length="573" mass="59294">MHLTRARLAACTALVLSAGMLLATPASADRPAPPHPAVEKPTADFTPPPLTRATPGTARAGASAAADAAATGSRVPAPLSDFDGDGVSDLIYRGWDGNLYTSLAAGGGGAFNGTASEPAKDIVPIGNQDVTGGGPEVLTLSEQGTLTMYADATPTSAAYAWQGKGWQIYNKLFSPGDVNDDNLADLLARDTSGNLYLYYATGTRSAPFSARVKLGPGWNIYDQLVGLGDNNRDGWTDLYARDTAGTLWFYAGTGDKNRPFGTRVSAGPGWNIYNTIVPVGDDNGDGSGELLARDAKGTFWYYTGKGNGTLAPRTQASSVGGWEGVPQFGGASNNPVAGTKEGVLARDAAGTMFWYGSRTNGVLTTRSQYGSSGGWRGADYTHLSSLDPDNSSDVAQLFDNGLYIDGVFLGSGWGVYNALVGPGDLSGDGKGDLLARDRSGNLYLYKGNGQSTAFATRVKVGSGWGAFNKIVGAGDYTGDGRADIAARTSGGDLYVYPGTGNATVPFGTRVKAGTGWNIYTKLVAPGDLNGDGKGDLLGVTSGGDLYSYLNSTPGKFGGRNKVGTGFQIYNAMS</sequence>
<dbReference type="EMBL" id="JBIBDZ010000008">
    <property type="protein sequence ID" value="MFF5921829.1"/>
    <property type="molecule type" value="Genomic_DNA"/>
</dbReference>
<evidence type="ECO:0000256" key="3">
    <source>
        <dbReference type="SAM" id="SignalP"/>
    </source>
</evidence>
<keyword evidence="1 3" id="KW-0732">Signal</keyword>
<comment type="caution">
    <text evidence="4">The sequence shown here is derived from an EMBL/GenBank/DDBJ whole genome shotgun (WGS) entry which is preliminary data.</text>
</comment>
<protein>
    <submittedName>
        <fullName evidence="4">FG-GAP repeat domain-containing protein</fullName>
    </submittedName>
</protein>
<dbReference type="Gene3D" id="2.115.10.10">
    <property type="entry name" value="Tachylectin 2"/>
    <property type="match status" value="2"/>
</dbReference>
<evidence type="ECO:0000256" key="2">
    <source>
        <dbReference type="SAM" id="MobiDB-lite"/>
    </source>
</evidence>
<evidence type="ECO:0000256" key="1">
    <source>
        <dbReference type="ARBA" id="ARBA00022729"/>
    </source>
</evidence>
<dbReference type="Proteomes" id="UP001602370">
    <property type="component" value="Unassembled WGS sequence"/>
</dbReference>
<feature type="compositionally biased region" description="Low complexity" evidence="2">
    <location>
        <begin position="51"/>
        <end position="74"/>
    </location>
</feature>
<evidence type="ECO:0000313" key="4">
    <source>
        <dbReference type="EMBL" id="MFF5921829.1"/>
    </source>
</evidence>
<gene>
    <name evidence="4" type="ORF">ACFY8C_26280</name>
</gene>
<evidence type="ECO:0000313" key="5">
    <source>
        <dbReference type="Proteomes" id="UP001602370"/>
    </source>
</evidence>
<feature type="signal peptide" evidence="3">
    <location>
        <begin position="1"/>
        <end position="28"/>
    </location>
</feature>
<proteinExistence type="predicted"/>
<name>A0ABW6XWU1_9ACTN</name>
<dbReference type="RefSeq" id="WP_388309161.1">
    <property type="nucleotide sequence ID" value="NZ_JBIBDZ010000008.1"/>
</dbReference>
<organism evidence="4 5">
    <name type="scientific">Streptomyces flavochromogenes</name>
    <dbReference type="NCBI Taxonomy" id="68199"/>
    <lineage>
        <taxon>Bacteria</taxon>
        <taxon>Bacillati</taxon>
        <taxon>Actinomycetota</taxon>
        <taxon>Actinomycetes</taxon>
        <taxon>Kitasatosporales</taxon>
        <taxon>Streptomycetaceae</taxon>
        <taxon>Streptomyces</taxon>
    </lineage>
</organism>
<accession>A0ABW6XWU1</accession>
<keyword evidence="5" id="KW-1185">Reference proteome</keyword>
<dbReference type="PANTHER" id="PTHR44103:SF1">
    <property type="entry name" value="PROPROTEIN CONVERTASE P"/>
    <property type="match status" value="1"/>
</dbReference>
<feature type="region of interest" description="Disordered" evidence="2">
    <location>
        <begin position="27"/>
        <end position="79"/>
    </location>
</feature>
<reference evidence="4 5" key="1">
    <citation type="submission" date="2024-10" db="EMBL/GenBank/DDBJ databases">
        <title>The Natural Products Discovery Center: Release of the First 8490 Sequenced Strains for Exploring Actinobacteria Biosynthetic Diversity.</title>
        <authorList>
            <person name="Kalkreuter E."/>
            <person name="Kautsar S.A."/>
            <person name="Yang D."/>
            <person name="Bader C.D."/>
            <person name="Teijaro C.N."/>
            <person name="Fluegel L."/>
            <person name="Davis C.M."/>
            <person name="Simpson J.R."/>
            <person name="Lauterbach L."/>
            <person name="Steele A.D."/>
            <person name="Gui C."/>
            <person name="Meng S."/>
            <person name="Li G."/>
            <person name="Viehrig K."/>
            <person name="Ye F."/>
            <person name="Su P."/>
            <person name="Kiefer A.F."/>
            <person name="Nichols A."/>
            <person name="Cepeda A.J."/>
            <person name="Yan W."/>
            <person name="Fan B."/>
            <person name="Jiang Y."/>
            <person name="Adhikari A."/>
            <person name="Zheng C.-J."/>
            <person name="Schuster L."/>
            <person name="Cowan T.M."/>
            <person name="Smanski M.J."/>
            <person name="Chevrette M.G."/>
            <person name="De Carvalho L.P.S."/>
            <person name="Shen B."/>
        </authorList>
    </citation>
    <scope>NUCLEOTIDE SEQUENCE [LARGE SCALE GENOMIC DNA]</scope>
    <source>
        <strain evidence="4 5">NPDC012605</strain>
    </source>
</reference>
<dbReference type="SUPFAM" id="SSF69318">
    <property type="entry name" value="Integrin alpha N-terminal domain"/>
    <property type="match status" value="2"/>
</dbReference>
<dbReference type="PANTHER" id="PTHR44103">
    <property type="entry name" value="PROPROTEIN CONVERTASE P"/>
    <property type="match status" value="1"/>
</dbReference>
<dbReference type="InterPro" id="IPR013517">
    <property type="entry name" value="FG-GAP"/>
</dbReference>
<dbReference type="Pfam" id="PF13517">
    <property type="entry name" value="FG-GAP_3"/>
    <property type="match status" value="2"/>
</dbReference>
<feature type="chain" id="PRO_5046834462" evidence="3">
    <location>
        <begin position="29"/>
        <end position="573"/>
    </location>
</feature>